<evidence type="ECO:0000256" key="5">
    <source>
        <dbReference type="ARBA" id="ARBA00022692"/>
    </source>
</evidence>
<keyword evidence="7 8" id="KW-0472">Membrane</keyword>
<dbReference type="AlphaFoldDB" id="A0AAV4LJJ3"/>
<dbReference type="Pfam" id="PF01925">
    <property type="entry name" value="TauE"/>
    <property type="match status" value="1"/>
</dbReference>
<feature type="transmembrane region" description="Helical" evidence="8">
    <location>
        <begin position="172"/>
        <end position="195"/>
    </location>
</feature>
<gene>
    <name evidence="9" type="ORF">DNHGIG_35120</name>
</gene>
<evidence type="ECO:0000256" key="1">
    <source>
        <dbReference type="ARBA" id="ARBA00004651"/>
    </source>
</evidence>
<keyword evidence="4 8" id="KW-1003">Cell membrane</keyword>
<dbReference type="GO" id="GO:0005886">
    <property type="term" value="C:plasma membrane"/>
    <property type="evidence" value="ECO:0007669"/>
    <property type="project" value="UniProtKB-SubCell"/>
</dbReference>
<evidence type="ECO:0000256" key="7">
    <source>
        <dbReference type="ARBA" id="ARBA00023136"/>
    </source>
</evidence>
<sequence>MYQEWILLFLIGLFASFLGTLAGGGALITIPAMMLFGLPVQIGVATNKFSSGIASFSSVVTLIKQKAITLKQTLRYVFVAIVGGFVGAFFTSHVNEKTMNQVAIGLLIFVLLISIRKWNWEDQKQALSTKKMDLFWTFLIAIYDGGFGPGSSTFGILHYIKLTGAYIQAVHLTRILILGSCVGAFIIFYHTGYFVSVK</sequence>
<comment type="similarity">
    <text evidence="2 8">Belongs to the 4-toluene sulfonate uptake permease (TSUP) (TC 2.A.102) family.</text>
</comment>
<proteinExistence type="inferred from homology"/>
<comment type="subcellular location">
    <subcellularLocation>
        <location evidence="1 8">Cell membrane</location>
        <topology evidence="1 8">Multi-pass membrane protein</topology>
    </subcellularLocation>
</comment>
<keyword evidence="3" id="KW-0813">Transport</keyword>
<keyword evidence="6 8" id="KW-1133">Transmembrane helix</keyword>
<evidence type="ECO:0000313" key="10">
    <source>
        <dbReference type="Proteomes" id="UP001057291"/>
    </source>
</evidence>
<evidence type="ECO:0000256" key="3">
    <source>
        <dbReference type="ARBA" id="ARBA00022448"/>
    </source>
</evidence>
<dbReference type="Proteomes" id="UP001057291">
    <property type="component" value="Unassembled WGS sequence"/>
</dbReference>
<comment type="caution">
    <text evidence="9">The sequence shown here is derived from an EMBL/GenBank/DDBJ whole genome shotgun (WGS) entry which is preliminary data.</text>
</comment>
<dbReference type="InterPro" id="IPR002781">
    <property type="entry name" value="TM_pro_TauE-like"/>
</dbReference>
<reference evidence="9" key="1">
    <citation type="journal article" date="2023" name="Int. J. Syst. Evol. Microbiol.">
        <title>Collibacillus ludicampi gen. nov., sp. nov., a new soil bacterium of the family Alicyclobacillaceae.</title>
        <authorList>
            <person name="Jojima T."/>
            <person name="Ioku Y."/>
            <person name="Fukuta Y."/>
            <person name="Shirasaka N."/>
            <person name="Matsumura Y."/>
            <person name="Mori M."/>
        </authorList>
    </citation>
    <scope>NUCLEOTIDE SEQUENCE</scope>
    <source>
        <strain evidence="9">TP075</strain>
    </source>
</reference>
<feature type="transmembrane region" description="Helical" evidence="8">
    <location>
        <begin position="6"/>
        <end position="28"/>
    </location>
</feature>
<accession>A0AAV4LJJ3</accession>
<evidence type="ECO:0000256" key="2">
    <source>
        <dbReference type="ARBA" id="ARBA00009142"/>
    </source>
</evidence>
<dbReference type="PANTHER" id="PTHR30269">
    <property type="entry name" value="TRANSMEMBRANE PROTEIN YFCA"/>
    <property type="match status" value="1"/>
</dbReference>
<keyword evidence="10" id="KW-1185">Reference proteome</keyword>
<dbReference type="InterPro" id="IPR052017">
    <property type="entry name" value="TSUP"/>
</dbReference>
<evidence type="ECO:0000256" key="8">
    <source>
        <dbReference type="RuleBase" id="RU363041"/>
    </source>
</evidence>
<dbReference type="PANTHER" id="PTHR30269:SF0">
    <property type="entry name" value="MEMBRANE TRANSPORTER PROTEIN YFCA-RELATED"/>
    <property type="match status" value="1"/>
</dbReference>
<feature type="transmembrane region" description="Helical" evidence="8">
    <location>
        <begin position="98"/>
        <end position="115"/>
    </location>
</feature>
<evidence type="ECO:0000313" key="9">
    <source>
        <dbReference type="EMBL" id="GIM47963.1"/>
    </source>
</evidence>
<evidence type="ECO:0000256" key="4">
    <source>
        <dbReference type="ARBA" id="ARBA00022475"/>
    </source>
</evidence>
<evidence type="ECO:0000256" key="6">
    <source>
        <dbReference type="ARBA" id="ARBA00022989"/>
    </source>
</evidence>
<feature type="transmembrane region" description="Helical" evidence="8">
    <location>
        <begin position="73"/>
        <end position="92"/>
    </location>
</feature>
<protein>
    <recommendedName>
        <fullName evidence="8">Probable membrane transporter protein</fullName>
    </recommendedName>
</protein>
<dbReference type="EMBL" id="BOQE01000001">
    <property type="protein sequence ID" value="GIM47963.1"/>
    <property type="molecule type" value="Genomic_DNA"/>
</dbReference>
<feature type="transmembrane region" description="Helical" evidence="8">
    <location>
        <begin position="135"/>
        <end position="160"/>
    </location>
</feature>
<keyword evidence="5 8" id="KW-0812">Transmembrane</keyword>
<dbReference type="RefSeq" id="WP_282200892.1">
    <property type="nucleotide sequence ID" value="NZ_BOQE01000001.1"/>
</dbReference>
<name>A0AAV4LJJ3_9BACL</name>
<organism evidence="9 10">
    <name type="scientific">Collibacillus ludicampi</name>
    <dbReference type="NCBI Taxonomy" id="2771369"/>
    <lineage>
        <taxon>Bacteria</taxon>
        <taxon>Bacillati</taxon>
        <taxon>Bacillota</taxon>
        <taxon>Bacilli</taxon>
        <taxon>Bacillales</taxon>
        <taxon>Alicyclobacillaceae</taxon>
        <taxon>Collibacillus</taxon>
    </lineage>
</organism>